<dbReference type="Proteomes" id="UP000077069">
    <property type="component" value="Unassembled WGS sequence"/>
</dbReference>
<reference evidence="1 2" key="1">
    <citation type="submission" date="2016-05" db="EMBL/GenBank/DDBJ databases">
        <title>Comparative analysis of secretome profiles of manganese(II)-oxidizing ascomycete fungi.</title>
        <authorList>
            <consortium name="DOE Joint Genome Institute"/>
            <person name="Zeiner C.A."/>
            <person name="Purvine S.O."/>
            <person name="Zink E.M."/>
            <person name="Wu S."/>
            <person name="Pasa-Tolic L."/>
            <person name="Chaput D.L."/>
            <person name="Haridas S."/>
            <person name="Grigoriev I.V."/>
            <person name="Santelli C.M."/>
            <person name="Hansel C.M."/>
        </authorList>
    </citation>
    <scope>NUCLEOTIDE SEQUENCE [LARGE SCALE GENOMIC DNA]</scope>
    <source>
        <strain evidence="1 2">AP3s5-JAC2a</strain>
    </source>
</reference>
<proteinExistence type="predicted"/>
<gene>
    <name evidence="1" type="ORF">CC84DRAFT_1221262</name>
</gene>
<dbReference type="InParanoid" id="A0A177C313"/>
<dbReference type="OrthoDB" id="10254945at2759"/>
<dbReference type="AlphaFoldDB" id="A0A177C313"/>
<sequence length="540" mass="62240">MFSRHSNPQIITESLDSGPGASERLFTILNRDDRFRLAEDPTVEAGNLDNDIHPIFQHARFLGESDHLKQALQLASLYLTTPTLLEFYLPLVFGDHVTIDGRFHRVLVRPHDSDREHETQTIELFLMCMSHTTKWEWVDFETGKKWGSTQHYFDESPKYRHTEQCPTLEYKGKTYFHNEDKGYLIRLNRGILDFYLDEETGYVTRSRCEQFRHDFQLALLLGHEIAHAFGAMCHDDLAEPWLAVDHPRNELGFAWENFVFCALIDPVDREPRGKYIHVYRTWQSREFRQNYKSTEQTAVPVAWTAQWFRRKTWGTIRMYGYNAVNLPNPTLKIYFTAWGRYIVFTDDEDARADLDLARFSASLSLSYLFVKGSPSSVAMEDISGAAWMPMIASAKQPLMATPQRRFDEELVDDTWYLQNAKAREKATWRVQEVAEKRSKRLAETSMVSIAAGLMKASRHAARLINSSALVVKPRPQRLSVAAGPMCSSSSHLPLHTSEAALSVYEMANISTHSCRARRLDEATDSRRIRRYSNASSFSSI</sequence>
<keyword evidence="2" id="KW-1185">Reference proteome</keyword>
<dbReference type="GeneID" id="28766735"/>
<dbReference type="STRING" id="1460663.A0A177C313"/>
<evidence type="ECO:0000313" key="2">
    <source>
        <dbReference type="Proteomes" id="UP000077069"/>
    </source>
</evidence>
<protein>
    <submittedName>
        <fullName evidence="1">Uncharacterized protein</fullName>
    </submittedName>
</protein>
<organism evidence="1 2">
    <name type="scientific">Paraphaeosphaeria sporulosa</name>
    <dbReference type="NCBI Taxonomy" id="1460663"/>
    <lineage>
        <taxon>Eukaryota</taxon>
        <taxon>Fungi</taxon>
        <taxon>Dikarya</taxon>
        <taxon>Ascomycota</taxon>
        <taxon>Pezizomycotina</taxon>
        <taxon>Dothideomycetes</taxon>
        <taxon>Pleosporomycetidae</taxon>
        <taxon>Pleosporales</taxon>
        <taxon>Massarineae</taxon>
        <taxon>Didymosphaeriaceae</taxon>
        <taxon>Paraphaeosphaeria</taxon>
    </lineage>
</organism>
<accession>A0A177C313</accession>
<evidence type="ECO:0000313" key="1">
    <source>
        <dbReference type="EMBL" id="OAG01786.1"/>
    </source>
</evidence>
<name>A0A177C313_9PLEO</name>
<dbReference type="EMBL" id="KV441557">
    <property type="protein sequence ID" value="OAG01786.1"/>
    <property type="molecule type" value="Genomic_DNA"/>
</dbReference>
<dbReference type="RefSeq" id="XP_018032151.1">
    <property type="nucleotide sequence ID" value="XM_018183249.1"/>
</dbReference>